<dbReference type="CDD" id="cd02503">
    <property type="entry name" value="MobA"/>
    <property type="match status" value="1"/>
</dbReference>
<dbReference type="Proteomes" id="UP000019488">
    <property type="component" value="Unassembled WGS sequence"/>
</dbReference>
<keyword evidence="3" id="KW-0479">Metal-binding</keyword>
<feature type="domain" description="MobA-like NTP transferase" evidence="8">
    <location>
        <begin position="3"/>
        <end position="119"/>
    </location>
</feature>
<name>X0QA71_9LACO</name>
<dbReference type="EMBL" id="AZFY01000096">
    <property type="protein sequence ID" value="KRM07442.1"/>
    <property type="molecule type" value="Genomic_DNA"/>
</dbReference>
<keyword evidence="4" id="KW-0547">Nucleotide-binding</keyword>
<evidence type="ECO:0000256" key="6">
    <source>
        <dbReference type="ARBA" id="ARBA00023134"/>
    </source>
</evidence>
<evidence type="ECO:0000256" key="5">
    <source>
        <dbReference type="ARBA" id="ARBA00022842"/>
    </source>
</evidence>
<evidence type="ECO:0000313" key="10">
    <source>
        <dbReference type="EMBL" id="KRM07442.1"/>
    </source>
</evidence>
<dbReference type="GO" id="GO:0005525">
    <property type="term" value="F:GTP binding"/>
    <property type="evidence" value="ECO:0007669"/>
    <property type="project" value="UniProtKB-KW"/>
</dbReference>
<dbReference type="SUPFAM" id="SSF53448">
    <property type="entry name" value="Nucleotide-diphospho-sugar transferases"/>
    <property type="match status" value="1"/>
</dbReference>
<proteinExistence type="predicted"/>
<dbReference type="PANTHER" id="PTHR19136">
    <property type="entry name" value="MOLYBDENUM COFACTOR GUANYLYLTRANSFERASE"/>
    <property type="match status" value="1"/>
</dbReference>
<dbReference type="InterPro" id="IPR025877">
    <property type="entry name" value="MobA-like_NTP_Trfase"/>
</dbReference>
<dbReference type="RefSeq" id="WP_035177749.1">
    <property type="nucleotide sequence ID" value="NZ_AZFY01000096.1"/>
</dbReference>
<dbReference type="GO" id="GO:0016779">
    <property type="term" value="F:nucleotidyltransferase activity"/>
    <property type="evidence" value="ECO:0007669"/>
    <property type="project" value="UniProtKB-ARBA"/>
</dbReference>
<organism evidence="9 11">
    <name type="scientific">Lentilactobacillus farraginis DSM 18382 = JCM 14108</name>
    <dbReference type="NCBI Taxonomy" id="1423743"/>
    <lineage>
        <taxon>Bacteria</taxon>
        <taxon>Bacillati</taxon>
        <taxon>Bacillota</taxon>
        <taxon>Bacilli</taxon>
        <taxon>Lactobacillales</taxon>
        <taxon>Lactobacillaceae</taxon>
        <taxon>Lentilactobacillus</taxon>
    </lineage>
</organism>
<evidence type="ECO:0000259" key="8">
    <source>
        <dbReference type="Pfam" id="PF12804"/>
    </source>
</evidence>
<dbReference type="GO" id="GO:0046872">
    <property type="term" value="F:metal ion binding"/>
    <property type="evidence" value="ECO:0007669"/>
    <property type="project" value="UniProtKB-KW"/>
</dbReference>
<dbReference type="PATRIC" id="fig|1423743.5.peg.413"/>
<keyword evidence="7" id="KW-0501">Molybdenum cofactor biosynthesis</keyword>
<gene>
    <name evidence="10" type="ORF">FD41_GL000399</name>
    <name evidence="9" type="ORF">JCM14108_373</name>
</gene>
<keyword evidence="1" id="KW-0963">Cytoplasm</keyword>
<keyword evidence="12" id="KW-1185">Reference proteome</keyword>
<evidence type="ECO:0000256" key="4">
    <source>
        <dbReference type="ARBA" id="ARBA00022741"/>
    </source>
</evidence>
<dbReference type="AlphaFoldDB" id="X0QA71"/>
<reference evidence="10 12" key="2">
    <citation type="journal article" date="2015" name="Genome Announc.">
        <title>Expanding the biotechnology potential of lactobacilli through comparative genomics of 213 strains and associated genera.</title>
        <authorList>
            <person name="Sun Z."/>
            <person name="Harris H.M."/>
            <person name="McCann A."/>
            <person name="Guo C."/>
            <person name="Argimon S."/>
            <person name="Zhang W."/>
            <person name="Yang X."/>
            <person name="Jeffery I.B."/>
            <person name="Cooney J.C."/>
            <person name="Kagawa T.F."/>
            <person name="Liu W."/>
            <person name="Song Y."/>
            <person name="Salvetti E."/>
            <person name="Wrobel A."/>
            <person name="Rasinkangas P."/>
            <person name="Parkhill J."/>
            <person name="Rea M.C."/>
            <person name="O'Sullivan O."/>
            <person name="Ritari J."/>
            <person name="Douillard F.P."/>
            <person name="Paul Ross R."/>
            <person name="Yang R."/>
            <person name="Briner A.E."/>
            <person name="Felis G.E."/>
            <person name="de Vos W.M."/>
            <person name="Barrangou R."/>
            <person name="Klaenhammer T.R."/>
            <person name="Caufield P.W."/>
            <person name="Cui Y."/>
            <person name="Zhang H."/>
            <person name="O'Toole P.W."/>
        </authorList>
    </citation>
    <scope>NUCLEOTIDE SEQUENCE [LARGE SCALE GENOMIC DNA]</scope>
    <source>
        <strain evidence="10 12">DSM 18382</strain>
    </source>
</reference>
<dbReference type="OrthoDB" id="9788394at2"/>
<evidence type="ECO:0000313" key="11">
    <source>
        <dbReference type="Proteomes" id="UP000019488"/>
    </source>
</evidence>
<dbReference type="Gene3D" id="3.90.550.10">
    <property type="entry name" value="Spore Coat Polysaccharide Biosynthesis Protein SpsA, Chain A"/>
    <property type="match status" value="1"/>
</dbReference>
<comment type="caution">
    <text evidence="9">The sequence shown here is derived from an EMBL/GenBank/DDBJ whole genome shotgun (WGS) entry which is preliminary data.</text>
</comment>
<dbReference type="PANTHER" id="PTHR19136:SF81">
    <property type="entry name" value="MOLYBDENUM COFACTOR GUANYLYLTRANSFERASE"/>
    <property type="match status" value="1"/>
</dbReference>
<evidence type="ECO:0000256" key="2">
    <source>
        <dbReference type="ARBA" id="ARBA00022679"/>
    </source>
</evidence>
<evidence type="ECO:0000313" key="12">
    <source>
        <dbReference type="Proteomes" id="UP000051966"/>
    </source>
</evidence>
<dbReference type="InterPro" id="IPR029044">
    <property type="entry name" value="Nucleotide-diphossugar_trans"/>
</dbReference>
<reference evidence="9" key="1">
    <citation type="journal article" date="2014" name="Genome Announc.">
        <title>Draft Genome Sequences of Two Lactobacillus Strains, L. farraginis JCM 14108T and L. composti JCM 14202T, Isolated from Compost of Distilled Shochu Residue.</title>
        <authorList>
            <person name="Yuki M."/>
            <person name="Oshima K."/>
            <person name="Suda W."/>
            <person name="Kitahara M."/>
            <person name="Kitamura K."/>
            <person name="Iida T."/>
            <person name="Hattori M."/>
            <person name="Ohkuma M."/>
        </authorList>
    </citation>
    <scope>NUCLEOTIDE SEQUENCE [LARGE SCALE GENOMIC DNA]</scope>
    <source>
        <strain evidence="9">JCM 14108</strain>
    </source>
</reference>
<evidence type="ECO:0000256" key="3">
    <source>
        <dbReference type="ARBA" id="ARBA00022723"/>
    </source>
</evidence>
<dbReference type="eggNOG" id="COG0746">
    <property type="taxonomic scope" value="Bacteria"/>
</dbReference>
<keyword evidence="5" id="KW-0460">Magnesium</keyword>
<sequence>MIGIVLAGGQSRRFGQDKALYKLPHQSLTNAQTAIGNLLPICDRVILSASQTNFAKLTATCETIPRVSVIQDQAPFINCGPLGGLYAAACQFPGSTDYLLLAVDFPFVTANILATIASIENSYAATETHEQYAISHFTTSKQELVNYLQTGNFSLKGFVKDDRHCVAINFAATMALTNLNYEKESHDENKK</sequence>
<keyword evidence="2" id="KW-0808">Transferase</keyword>
<dbReference type="Proteomes" id="UP000051966">
    <property type="component" value="Unassembled WGS sequence"/>
</dbReference>
<dbReference type="GO" id="GO:0006777">
    <property type="term" value="P:Mo-molybdopterin cofactor biosynthetic process"/>
    <property type="evidence" value="ECO:0007669"/>
    <property type="project" value="UniProtKB-KW"/>
</dbReference>
<accession>X0QA71</accession>
<dbReference type="Pfam" id="PF12804">
    <property type="entry name" value="NTP_transf_3"/>
    <property type="match status" value="1"/>
</dbReference>
<dbReference type="STRING" id="1423743.FD41_GL000399"/>
<evidence type="ECO:0000256" key="7">
    <source>
        <dbReference type="ARBA" id="ARBA00023150"/>
    </source>
</evidence>
<dbReference type="EMBL" id="BAKI01000002">
    <property type="protein sequence ID" value="GAF35485.1"/>
    <property type="molecule type" value="Genomic_DNA"/>
</dbReference>
<protein>
    <submittedName>
        <fullName evidence="10">Molybdopterin-guanine dinucleotide biosynthesis protein A family protein</fullName>
    </submittedName>
    <submittedName>
        <fullName evidence="9">Molybdopterin-guanine dinucleotide biosynthesis protein MobA</fullName>
    </submittedName>
</protein>
<keyword evidence="6" id="KW-0342">GTP-binding</keyword>
<dbReference type="InterPro" id="IPR013482">
    <property type="entry name" value="Molybde_CF_guanTrfase"/>
</dbReference>
<evidence type="ECO:0000256" key="1">
    <source>
        <dbReference type="ARBA" id="ARBA00022490"/>
    </source>
</evidence>
<evidence type="ECO:0000313" key="9">
    <source>
        <dbReference type="EMBL" id="GAF35485.1"/>
    </source>
</evidence>